<dbReference type="PROSITE" id="PS00131">
    <property type="entry name" value="CARBOXYPEPT_SER_SER"/>
    <property type="match status" value="1"/>
</dbReference>
<keyword evidence="3 7" id="KW-0645">Protease</keyword>
<keyword evidence="5 7" id="KW-0378">Hydrolase</keyword>
<evidence type="ECO:0000256" key="3">
    <source>
        <dbReference type="ARBA" id="ARBA00022670"/>
    </source>
</evidence>
<evidence type="ECO:0000256" key="4">
    <source>
        <dbReference type="ARBA" id="ARBA00022729"/>
    </source>
</evidence>
<dbReference type="FunFam" id="3.40.50.1820:FF:000096">
    <property type="entry name" value="Carboxypeptidase vitellogenic-like"/>
    <property type="match status" value="1"/>
</dbReference>
<sequence>MAFTMWIQWFTVAATLLVSIAAIPNPYERFMKGPSTPLKSGVSGEPLFLSPYIEAKSIDQALNLSAVQHPLFQDVESYSGFITVDKRYNSNMFFWYVPAKSNRANAPVIVWLQGGPGASSLVGLFEEHGPFRVRSDLSVEKRLYSWHENHHMIYVDNPVGSRFSFTQNDYGYVTNKIEVGIHLYSFLTQFYSIFPLTLNPLYIAGESYGGKYVPAFGHALLRAGQPNLRGVIIGNGYTDPLNQLAYGDYLYQHGLIDVHAKARFDRDTATVINRATLQDWTGAKRVLDELLDGVEGHASYLKNVSGIASYYNYLQVSEQDVDDDAMMKFLQQPDVRRAIHVGDLPFQNADDAGKVAQKLAKDMLRSSEEYKNAIRQVYRVDGEVAGYLKKAGNLREMMIRNAGHMVPKDQPKWAFDVVSSFTRVAAVLLTSVIFVTVDASFINPYARFWKRHRGLSRASSGDNGEPLFVTPLLEAGKVKEAQEAARVNHSRIVGFESYTGFFTVDKRYNSNLFFWYFPAKNVTADTPVLLWLQGGPGASSLFGLFEENGPFFISKNLKAVPREFSWHHNHHLIYIDNPVGTGFSFTDSEDGYARNETQVGENLYQALVQFFQLFPQLQKNPFYASGESYGGKYVPAIGYTIHKKNPTAKIRINLQGLAIGNGYSDPLNQIDYGDYLFQLGLIDSNAKDRFDRDEADAVNCVRNNDYDCAFKIMDDLMDGDTDGTSFFKNISGFDTYYNYLHTAEDPTDEFYLAAFLKLPETRKALHVGDLPFHDLEQDKVEKYLQHDILDSVAPWIVELLANYRMLIYNGQLDIICAYPMMVNYLKNLPFNGAAEYRTADRYIFYVDGEIAGYFKLVNNLLEVLIRDAGHMVPRDQPKWAYVMINTFTTVRAFDELN</sequence>
<evidence type="ECO:0000256" key="5">
    <source>
        <dbReference type="ARBA" id="ARBA00022801"/>
    </source>
</evidence>
<dbReference type="InterPro" id="IPR029058">
    <property type="entry name" value="AB_hydrolase_fold"/>
</dbReference>
<evidence type="ECO:0000313" key="9">
    <source>
        <dbReference type="Proteomes" id="UP001562425"/>
    </source>
</evidence>
<reference evidence="8 9" key="1">
    <citation type="submission" date="2024-05" db="EMBL/GenBank/DDBJ databases">
        <title>Culex pipiens pipiens assembly and annotation.</title>
        <authorList>
            <person name="Alout H."/>
            <person name="Durand T."/>
        </authorList>
    </citation>
    <scope>NUCLEOTIDE SEQUENCE [LARGE SCALE GENOMIC DNA]</scope>
    <source>
        <strain evidence="8">HA-2024</strain>
        <tissue evidence="8">Whole body</tissue>
    </source>
</reference>
<dbReference type="EMBL" id="JBEHCU010013063">
    <property type="protein sequence ID" value="KAL1374752.1"/>
    <property type="molecule type" value="Genomic_DNA"/>
</dbReference>
<dbReference type="PROSITE" id="PS00560">
    <property type="entry name" value="CARBOXYPEPT_SER_HIS"/>
    <property type="match status" value="1"/>
</dbReference>
<dbReference type="EC" id="3.4.16.-" evidence="7"/>
<name>A0ABD1CED4_CULPP</name>
<evidence type="ECO:0000256" key="1">
    <source>
        <dbReference type="ARBA" id="ARBA00009431"/>
    </source>
</evidence>
<evidence type="ECO:0000313" key="8">
    <source>
        <dbReference type="EMBL" id="KAL1374752.1"/>
    </source>
</evidence>
<proteinExistence type="inferred from homology"/>
<comment type="similarity">
    <text evidence="1 7">Belongs to the peptidase S10 family.</text>
</comment>
<dbReference type="SUPFAM" id="SSF53474">
    <property type="entry name" value="alpha/beta-Hydrolases"/>
    <property type="match status" value="2"/>
</dbReference>
<dbReference type="AlphaFoldDB" id="A0ABD1CED4"/>
<dbReference type="InterPro" id="IPR001563">
    <property type="entry name" value="Peptidase_S10"/>
</dbReference>
<feature type="signal peptide" evidence="7">
    <location>
        <begin position="1"/>
        <end position="22"/>
    </location>
</feature>
<organism evidence="8 9">
    <name type="scientific">Culex pipiens pipiens</name>
    <name type="common">Northern house mosquito</name>
    <dbReference type="NCBI Taxonomy" id="38569"/>
    <lineage>
        <taxon>Eukaryota</taxon>
        <taxon>Metazoa</taxon>
        <taxon>Ecdysozoa</taxon>
        <taxon>Arthropoda</taxon>
        <taxon>Hexapoda</taxon>
        <taxon>Insecta</taxon>
        <taxon>Pterygota</taxon>
        <taxon>Neoptera</taxon>
        <taxon>Endopterygota</taxon>
        <taxon>Diptera</taxon>
        <taxon>Nematocera</taxon>
        <taxon>Culicoidea</taxon>
        <taxon>Culicidae</taxon>
        <taxon>Culicinae</taxon>
        <taxon>Culicini</taxon>
        <taxon>Culex</taxon>
        <taxon>Culex</taxon>
    </lineage>
</organism>
<dbReference type="GO" id="GO:0004185">
    <property type="term" value="F:serine-type carboxypeptidase activity"/>
    <property type="evidence" value="ECO:0007669"/>
    <property type="project" value="UniProtKB-UniRule"/>
</dbReference>
<evidence type="ECO:0000256" key="7">
    <source>
        <dbReference type="RuleBase" id="RU361156"/>
    </source>
</evidence>
<dbReference type="Gene3D" id="3.40.50.1820">
    <property type="entry name" value="alpha/beta hydrolase"/>
    <property type="match status" value="2"/>
</dbReference>
<dbReference type="Pfam" id="PF00450">
    <property type="entry name" value="Peptidase_S10"/>
    <property type="match status" value="2"/>
</dbReference>
<evidence type="ECO:0000256" key="6">
    <source>
        <dbReference type="ARBA" id="ARBA00023180"/>
    </source>
</evidence>
<evidence type="ECO:0000256" key="2">
    <source>
        <dbReference type="ARBA" id="ARBA00022645"/>
    </source>
</evidence>
<keyword evidence="2 7" id="KW-0121">Carboxypeptidase</keyword>
<dbReference type="PANTHER" id="PTHR11802">
    <property type="entry name" value="SERINE PROTEASE FAMILY S10 SERINE CARBOXYPEPTIDASE"/>
    <property type="match status" value="1"/>
</dbReference>
<dbReference type="GO" id="GO:0006508">
    <property type="term" value="P:proteolysis"/>
    <property type="evidence" value="ECO:0007669"/>
    <property type="project" value="UniProtKB-KW"/>
</dbReference>
<dbReference type="InterPro" id="IPR018202">
    <property type="entry name" value="Ser_caboxypep_ser_AS"/>
</dbReference>
<gene>
    <name evidence="8" type="ORF">pipiens_017898</name>
</gene>
<dbReference type="InterPro" id="IPR033124">
    <property type="entry name" value="Ser_caboxypep_his_AS"/>
</dbReference>
<dbReference type="PANTHER" id="PTHR11802:SF472">
    <property type="entry name" value="SERINE CARBOXYPEPTIDASE CPVL-RELATED"/>
    <property type="match status" value="1"/>
</dbReference>
<comment type="caution">
    <text evidence="8">The sequence shown here is derived from an EMBL/GenBank/DDBJ whole genome shotgun (WGS) entry which is preliminary data.</text>
</comment>
<keyword evidence="9" id="KW-1185">Reference proteome</keyword>
<dbReference type="PRINTS" id="PR00724">
    <property type="entry name" value="CRBOXYPTASEC"/>
</dbReference>
<dbReference type="Proteomes" id="UP001562425">
    <property type="component" value="Unassembled WGS sequence"/>
</dbReference>
<keyword evidence="6" id="KW-0325">Glycoprotein</keyword>
<keyword evidence="4 7" id="KW-0732">Signal</keyword>
<feature type="chain" id="PRO_5044525123" description="Carboxypeptidase" evidence="7">
    <location>
        <begin position="23"/>
        <end position="897"/>
    </location>
</feature>
<protein>
    <recommendedName>
        <fullName evidence="7">Carboxypeptidase</fullName>
        <ecNumber evidence="7">3.4.16.-</ecNumber>
    </recommendedName>
</protein>
<accession>A0ABD1CED4</accession>